<dbReference type="AlphaFoldDB" id="A0A4S9L0M5"/>
<accession>A0A4S9L0M5</accession>
<dbReference type="EMBL" id="QZBD01000276">
    <property type="protein sequence ID" value="THY21730.1"/>
    <property type="molecule type" value="Genomic_DNA"/>
</dbReference>
<feature type="compositionally biased region" description="Low complexity" evidence="1">
    <location>
        <begin position="269"/>
        <end position="289"/>
    </location>
</feature>
<sequence>MTTKLRLSVHSHCNTSNQSRLFDLFKSLARNLYAVRIFHKVIAGMAEQAHIVARIAALDQGSFKDVTKQAFQLIASCYEKDEFVECIEGAQHILDTYPINTQMRLKVYIYMAMSTKEPARRGRLRDLAEITYAAIITDLPAGKSPGNNLINARKELDALAAGLLKDESSSGKPDDTATSDLITFEDLPSRGTEVETPGTKAGQIFITSGVLPHRSIGAMHGILDEYEPQQNKPLEKKGLFSAMRNPLARKKSASVRFVGPDPDETNHNSSRPTSPRLVSPPSSRLLESLEASKRSARSLSRMTGANQSTVSLATSIRTITSARGNATKPFGQMATRRFHPALPTGDSSLARRPSHKHNESSGTIGHGHARKNSEISKGSSNDHKHDSSGVNTGTIRRKYVADLTMEACLSVQ</sequence>
<evidence type="ECO:0000313" key="2">
    <source>
        <dbReference type="EMBL" id="THY21730.1"/>
    </source>
</evidence>
<reference evidence="2 3" key="1">
    <citation type="submission" date="2018-10" db="EMBL/GenBank/DDBJ databases">
        <title>Fifty Aureobasidium pullulans genomes reveal a recombining polyextremotolerant generalist.</title>
        <authorList>
            <person name="Gostincar C."/>
            <person name="Turk M."/>
            <person name="Zajc J."/>
            <person name="Gunde-Cimerman N."/>
        </authorList>
    </citation>
    <scope>NUCLEOTIDE SEQUENCE [LARGE SCALE GENOMIC DNA]</scope>
    <source>
        <strain evidence="2 3">EXF-6604</strain>
    </source>
</reference>
<name>A0A4S9L0M5_AURPU</name>
<organism evidence="2 3">
    <name type="scientific">Aureobasidium pullulans</name>
    <name type="common">Black yeast</name>
    <name type="synonym">Pullularia pullulans</name>
    <dbReference type="NCBI Taxonomy" id="5580"/>
    <lineage>
        <taxon>Eukaryota</taxon>
        <taxon>Fungi</taxon>
        <taxon>Dikarya</taxon>
        <taxon>Ascomycota</taxon>
        <taxon>Pezizomycotina</taxon>
        <taxon>Dothideomycetes</taxon>
        <taxon>Dothideomycetidae</taxon>
        <taxon>Dothideales</taxon>
        <taxon>Saccotheciaceae</taxon>
        <taxon>Aureobasidium</taxon>
    </lineage>
</organism>
<dbReference type="Proteomes" id="UP000306584">
    <property type="component" value="Unassembled WGS sequence"/>
</dbReference>
<proteinExistence type="predicted"/>
<comment type="caution">
    <text evidence="2">The sequence shown here is derived from an EMBL/GenBank/DDBJ whole genome shotgun (WGS) entry which is preliminary data.</text>
</comment>
<evidence type="ECO:0000256" key="1">
    <source>
        <dbReference type="SAM" id="MobiDB-lite"/>
    </source>
</evidence>
<feature type="compositionally biased region" description="Polar residues" evidence="1">
    <location>
        <begin position="297"/>
        <end position="309"/>
    </location>
</feature>
<feature type="region of interest" description="Disordered" evidence="1">
    <location>
        <begin position="250"/>
        <end position="309"/>
    </location>
</feature>
<gene>
    <name evidence="2" type="ORF">D6D01_06475</name>
</gene>
<evidence type="ECO:0000313" key="3">
    <source>
        <dbReference type="Proteomes" id="UP000306584"/>
    </source>
</evidence>
<protein>
    <submittedName>
        <fullName evidence="2">Uncharacterized protein</fullName>
    </submittedName>
</protein>
<feature type="region of interest" description="Disordered" evidence="1">
    <location>
        <begin position="323"/>
        <end position="391"/>
    </location>
</feature>